<keyword evidence="1" id="KW-0812">Transmembrane</keyword>
<gene>
    <name evidence="2" type="ORF">EJ02DRAFT_466004</name>
</gene>
<accession>A0A6A5SRH5</accession>
<reference evidence="2" key="1">
    <citation type="journal article" date="2020" name="Stud. Mycol.">
        <title>101 Dothideomycetes genomes: a test case for predicting lifestyles and emergence of pathogens.</title>
        <authorList>
            <person name="Haridas S."/>
            <person name="Albert R."/>
            <person name="Binder M."/>
            <person name="Bloem J."/>
            <person name="Labutti K."/>
            <person name="Salamov A."/>
            <person name="Andreopoulos B."/>
            <person name="Baker S."/>
            <person name="Barry K."/>
            <person name="Bills G."/>
            <person name="Bluhm B."/>
            <person name="Cannon C."/>
            <person name="Castanera R."/>
            <person name="Culley D."/>
            <person name="Daum C."/>
            <person name="Ezra D."/>
            <person name="Gonzalez J."/>
            <person name="Henrissat B."/>
            <person name="Kuo A."/>
            <person name="Liang C."/>
            <person name="Lipzen A."/>
            <person name="Lutzoni F."/>
            <person name="Magnuson J."/>
            <person name="Mondo S."/>
            <person name="Nolan M."/>
            <person name="Ohm R."/>
            <person name="Pangilinan J."/>
            <person name="Park H.-J."/>
            <person name="Ramirez L."/>
            <person name="Alfaro M."/>
            <person name="Sun H."/>
            <person name="Tritt A."/>
            <person name="Yoshinaga Y."/>
            <person name="Zwiers L.-H."/>
            <person name="Turgeon B."/>
            <person name="Goodwin S."/>
            <person name="Spatafora J."/>
            <person name="Crous P."/>
            <person name="Grigoriev I."/>
        </authorList>
    </citation>
    <scope>NUCLEOTIDE SEQUENCE</scope>
    <source>
        <strain evidence="2">CBS 161.51</strain>
    </source>
</reference>
<evidence type="ECO:0000313" key="2">
    <source>
        <dbReference type="EMBL" id="KAF1942169.1"/>
    </source>
</evidence>
<feature type="transmembrane region" description="Helical" evidence="1">
    <location>
        <begin position="102"/>
        <end position="124"/>
    </location>
</feature>
<dbReference type="AlphaFoldDB" id="A0A6A5SRH5"/>
<name>A0A6A5SRH5_9PLEO</name>
<dbReference type="Proteomes" id="UP000800038">
    <property type="component" value="Unassembled WGS sequence"/>
</dbReference>
<keyword evidence="3" id="KW-1185">Reference proteome</keyword>
<evidence type="ECO:0000256" key="1">
    <source>
        <dbReference type="SAM" id="Phobius"/>
    </source>
</evidence>
<protein>
    <submittedName>
        <fullName evidence="2">Uncharacterized protein</fullName>
    </submittedName>
</protein>
<sequence>MTTTMTDNFVEFGDMTTFTTTTIPMMPTALTRQRRGAFTASDGSVDVEALKSAVAKFQDGARSEAAQSKLAKLQYVAKLQNQADAELQKEQATKAAAGTDTILLIMTVVACLLLFTFLLSVLLTKCCKADKKRKRE</sequence>
<keyword evidence="1" id="KW-0472">Membrane</keyword>
<dbReference type="EMBL" id="ML976038">
    <property type="protein sequence ID" value="KAF1942169.1"/>
    <property type="molecule type" value="Genomic_DNA"/>
</dbReference>
<keyword evidence="1" id="KW-1133">Transmembrane helix</keyword>
<proteinExistence type="predicted"/>
<evidence type="ECO:0000313" key="3">
    <source>
        <dbReference type="Proteomes" id="UP000800038"/>
    </source>
</evidence>
<organism evidence="2 3">
    <name type="scientific">Clathrospora elynae</name>
    <dbReference type="NCBI Taxonomy" id="706981"/>
    <lineage>
        <taxon>Eukaryota</taxon>
        <taxon>Fungi</taxon>
        <taxon>Dikarya</taxon>
        <taxon>Ascomycota</taxon>
        <taxon>Pezizomycotina</taxon>
        <taxon>Dothideomycetes</taxon>
        <taxon>Pleosporomycetidae</taxon>
        <taxon>Pleosporales</taxon>
        <taxon>Diademaceae</taxon>
        <taxon>Clathrospora</taxon>
    </lineage>
</organism>